<dbReference type="SMART" id="SM01321">
    <property type="entry name" value="Y1_Tnp"/>
    <property type="match status" value="1"/>
</dbReference>
<dbReference type="Proteomes" id="UP000324176">
    <property type="component" value="Unassembled WGS sequence"/>
</dbReference>
<evidence type="ECO:0000259" key="2">
    <source>
        <dbReference type="SMART" id="SM01321"/>
    </source>
</evidence>
<dbReference type="RefSeq" id="WP_046849141.1">
    <property type="nucleotide sequence ID" value="NZ_CP011451.1"/>
</dbReference>
<protein>
    <submittedName>
        <fullName evidence="3 4">Transposase</fullName>
    </submittedName>
</protein>
<dbReference type="Proteomes" id="UP000034156">
    <property type="component" value="Chromosome"/>
</dbReference>
<evidence type="ECO:0000313" key="5">
    <source>
        <dbReference type="Proteomes" id="UP000034156"/>
    </source>
</evidence>
<evidence type="ECO:0000256" key="1">
    <source>
        <dbReference type="SAM" id="MobiDB-lite"/>
    </source>
</evidence>
<dbReference type="PANTHER" id="PTHR34322">
    <property type="entry name" value="TRANSPOSASE, Y1_TNP DOMAIN-CONTAINING"/>
    <property type="match status" value="1"/>
</dbReference>
<reference evidence="5" key="1">
    <citation type="submission" date="2015-05" db="EMBL/GenBank/DDBJ databases">
        <title>Draft genome of Nitrosomonas communis strain Nm2.</title>
        <authorList>
            <person name="Kozlowski J.A."/>
            <person name="Kits K.D."/>
            <person name="Stein L.Y."/>
        </authorList>
    </citation>
    <scope>NUCLEOTIDE SEQUENCE [LARGE SCALE GENOMIC DNA]</scope>
    <source>
        <strain evidence="5">Nm2</strain>
    </source>
</reference>
<dbReference type="EMBL" id="CP011451">
    <property type="protein sequence ID" value="AKH37046.1"/>
    <property type="molecule type" value="Genomic_DNA"/>
</dbReference>
<feature type="domain" description="Transposase IS200-like" evidence="2">
    <location>
        <begin position="9"/>
        <end position="124"/>
    </location>
</feature>
<dbReference type="PATRIC" id="fig|44574.3.peg.775"/>
<dbReference type="GO" id="GO:0003677">
    <property type="term" value="F:DNA binding"/>
    <property type="evidence" value="ECO:0007669"/>
    <property type="project" value="InterPro"/>
</dbReference>
<reference evidence="3 5" key="2">
    <citation type="journal article" date="2016" name="Genome Announc.">
        <title>Genome Sequence of Nitrosomonas communis Strain Nm2, a Mesophilic Ammonia-Oxidizing Bacterium Isolated from Mediterranean Soil.</title>
        <authorList>
            <person name="Kozlowski J.A."/>
            <person name="Kits K.D."/>
            <person name="Stein L.Y."/>
        </authorList>
    </citation>
    <scope>NUCLEOTIDE SEQUENCE [LARGE SCALE GENOMIC DNA]</scope>
    <source>
        <strain evidence="3 5">Nm2</strain>
    </source>
</reference>
<dbReference type="InterPro" id="IPR036515">
    <property type="entry name" value="Transposase_17_sf"/>
</dbReference>
<organism evidence="3 5">
    <name type="scientific">Nitrosomonas communis</name>
    <dbReference type="NCBI Taxonomy" id="44574"/>
    <lineage>
        <taxon>Bacteria</taxon>
        <taxon>Pseudomonadati</taxon>
        <taxon>Pseudomonadota</taxon>
        <taxon>Betaproteobacteria</taxon>
        <taxon>Nitrosomonadales</taxon>
        <taxon>Nitrosomonadaceae</taxon>
        <taxon>Nitrosomonas</taxon>
    </lineage>
</organism>
<gene>
    <name evidence="3" type="ORF">AAW31_03245</name>
    <name evidence="4" type="ORF">BCL69_100390</name>
</gene>
<feature type="region of interest" description="Disordered" evidence="1">
    <location>
        <begin position="213"/>
        <end position="239"/>
    </location>
</feature>
<dbReference type="OrthoDB" id="9814067at2"/>
<dbReference type="GO" id="GO:0004803">
    <property type="term" value="F:transposase activity"/>
    <property type="evidence" value="ECO:0007669"/>
    <property type="project" value="InterPro"/>
</dbReference>
<reference evidence="4 6" key="3">
    <citation type="submission" date="2019-07" db="EMBL/GenBank/DDBJ databases">
        <title>Active sludge and wastewater microbial communities from Klosterneuburg, Austria.</title>
        <authorList>
            <person name="Wagner M."/>
        </authorList>
    </citation>
    <scope>NUCLEOTIDE SEQUENCE [LARGE SCALE GENOMIC DNA]</scope>
    <source>
        <strain evidence="4 6">Nm2</strain>
    </source>
</reference>
<dbReference type="InterPro" id="IPR002686">
    <property type="entry name" value="Transposase_17"/>
</dbReference>
<dbReference type="EMBL" id="VNHT01000003">
    <property type="protein sequence ID" value="TYP93280.1"/>
    <property type="molecule type" value="Genomic_DNA"/>
</dbReference>
<dbReference type="GO" id="GO:0006313">
    <property type="term" value="P:DNA transposition"/>
    <property type="evidence" value="ECO:0007669"/>
    <property type="project" value="InterPro"/>
</dbReference>
<evidence type="ECO:0000313" key="4">
    <source>
        <dbReference type="EMBL" id="TYP93280.1"/>
    </source>
</evidence>
<dbReference type="KEGG" id="nco:AAW31_03245"/>
<accession>A0A0F7KBR3</accession>
<evidence type="ECO:0000313" key="6">
    <source>
        <dbReference type="Proteomes" id="UP000324176"/>
    </source>
</evidence>
<keyword evidence="5" id="KW-1185">Reference proteome</keyword>
<proteinExistence type="predicted"/>
<dbReference type="SUPFAM" id="SSF143422">
    <property type="entry name" value="Transposase IS200-like"/>
    <property type="match status" value="1"/>
</dbReference>
<name>A0A0F7KBR3_9PROT</name>
<dbReference type="PANTHER" id="PTHR34322:SF2">
    <property type="entry name" value="TRANSPOSASE IS200-LIKE DOMAIN-CONTAINING PROTEIN"/>
    <property type="match status" value="1"/>
</dbReference>
<sequence length="239" mass="27141">MPRRARLTLANVPLHLIQRGNNRQACFFAEEDYRSYLEWLTEYAGKAGCQVHAYVLMTNHVHLLLSADRTESAGELMKALGQRYVQYVNRTYQRSGTLWEGRFRSCLIQEEDYLLACQRYIELNPVRAGMVAHPAEYRWSSYGVNAQGEADALVKPHSLYVALGLDNAGRQMAYRELFRDELEPGLMGEIRRATNGNFVLGNERFAAQISAAVGRRATPGKPGRPRKIEEPKSSNLFLT</sequence>
<dbReference type="AlphaFoldDB" id="A0A0F7KBR3"/>
<evidence type="ECO:0000313" key="3">
    <source>
        <dbReference type="EMBL" id="AKH37046.1"/>
    </source>
</evidence>
<dbReference type="Gene3D" id="3.30.70.1290">
    <property type="entry name" value="Transposase IS200-like"/>
    <property type="match status" value="1"/>
</dbReference>
<dbReference type="Pfam" id="PF01797">
    <property type="entry name" value="Y1_Tnp"/>
    <property type="match status" value="1"/>
</dbReference>